<name>A0A9I9EDM3_CUCME</name>
<accession>A0A9I9EDM3</accession>
<proteinExistence type="predicted"/>
<dbReference type="EnsemblPlants" id="MELO3C032328.2.1">
    <property type="protein sequence ID" value="MELO3C032328.2.1"/>
    <property type="gene ID" value="MELO3C032328.2"/>
</dbReference>
<sequence>MLNDEARSCCCRSTEIAMAIRLAPSILQILLDTMKCSLMLSQSASTLLIIRCKDEARSRSSTRCFSIEIAMTIHLAPSNLQFLLDTMKCSLMLSQSANTLLIIRCN</sequence>
<reference evidence="1" key="1">
    <citation type="submission" date="2023-03" db="UniProtKB">
        <authorList>
            <consortium name="EnsemblPlants"/>
        </authorList>
    </citation>
    <scope>IDENTIFICATION</scope>
</reference>
<organism evidence="1">
    <name type="scientific">Cucumis melo</name>
    <name type="common">Muskmelon</name>
    <dbReference type="NCBI Taxonomy" id="3656"/>
    <lineage>
        <taxon>Eukaryota</taxon>
        <taxon>Viridiplantae</taxon>
        <taxon>Streptophyta</taxon>
        <taxon>Embryophyta</taxon>
        <taxon>Tracheophyta</taxon>
        <taxon>Spermatophyta</taxon>
        <taxon>Magnoliopsida</taxon>
        <taxon>eudicotyledons</taxon>
        <taxon>Gunneridae</taxon>
        <taxon>Pentapetalae</taxon>
        <taxon>rosids</taxon>
        <taxon>fabids</taxon>
        <taxon>Cucurbitales</taxon>
        <taxon>Cucurbitaceae</taxon>
        <taxon>Benincaseae</taxon>
        <taxon>Cucumis</taxon>
    </lineage>
</organism>
<dbReference type="AlphaFoldDB" id="A0A9I9EDM3"/>
<evidence type="ECO:0000313" key="1">
    <source>
        <dbReference type="EnsemblPlants" id="MELO3C032328.2.1"/>
    </source>
</evidence>
<protein>
    <submittedName>
        <fullName evidence="1">Uncharacterized protein</fullName>
    </submittedName>
</protein>
<dbReference type="Gramene" id="MELO3C032328.2.1">
    <property type="protein sequence ID" value="MELO3C032328.2.1"/>
    <property type="gene ID" value="MELO3C032328.2"/>
</dbReference>